<dbReference type="Gramene" id="TVU15096">
    <property type="protein sequence ID" value="TVU15096"/>
    <property type="gene ID" value="EJB05_38598"/>
</dbReference>
<evidence type="ECO:0000313" key="3">
    <source>
        <dbReference type="Proteomes" id="UP000324897"/>
    </source>
</evidence>
<reference evidence="2 3" key="1">
    <citation type="journal article" date="2019" name="Sci. Rep.">
        <title>A high-quality genome of Eragrostis curvula grass provides insights into Poaceae evolution and supports new strategies to enhance forage quality.</title>
        <authorList>
            <person name="Carballo J."/>
            <person name="Santos B.A.C.M."/>
            <person name="Zappacosta D."/>
            <person name="Garbus I."/>
            <person name="Selva J.P."/>
            <person name="Gallo C.A."/>
            <person name="Diaz A."/>
            <person name="Albertini E."/>
            <person name="Caccamo M."/>
            <person name="Echenique V."/>
        </authorList>
    </citation>
    <scope>NUCLEOTIDE SEQUENCE [LARGE SCALE GENOMIC DNA]</scope>
    <source>
        <strain evidence="3">cv. Victoria</strain>
        <tissue evidence="2">Leaf</tissue>
    </source>
</reference>
<evidence type="ECO:0000256" key="1">
    <source>
        <dbReference type="SAM" id="MobiDB-lite"/>
    </source>
</evidence>
<keyword evidence="3" id="KW-1185">Reference proteome</keyword>
<evidence type="ECO:0000313" key="2">
    <source>
        <dbReference type="EMBL" id="TVU15096.1"/>
    </source>
</evidence>
<proteinExistence type="predicted"/>
<dbReference type="AlphaFoldDB" id="A0A5J9TUQ5"/>
<dbReference type="EMBL" id="RWGY01000031">
    <property type="protein sequence ID" value="TVU15096.1"/>
    <property type="molecule type" value="Genomic_DNA"/>
</dbReference>
<sequence>MLKAQSQKAEQVLQRGNDSNEDWTLRNDTDKFERWKPETYKDVLNTKTKRSQLLEESNLMSVEQREQHLKDLQQHGTDFMNGLIQYISSDKNYYKFFVLACKEVVNTLTEQGFISSYSRDEILKGFGRIRRKL</sequence>
<comment type="caution">
    <text evidence="2">The sequence shown here is derived from an EMBL/GenBank/DDBJ whole genome shotgun (WGS) entry which is preliminary data.</text>
</comment>
<feature type="compositionally biased region" description="Polar residues" evidence="1">
    <location>
        <begin position="1"/>
        <end position="17"/>
    </location>
</feature>
<name>A0A5J9TUQ5_9POAL</name>
<dbReference type="Proteomes" id="UP000324897">
    <property type="component" value="Unassembled WGS sequence"/>
</dbReference>
<organism evidence="2 3">
    <name type="scientific">Eragrostis curvula</name>
    <name type="common">weeping love grass</name>
    <dbReference type="NCBI Taxonomy" id="38414"/>
    <lineage>
        <taxon>Eukaryota</taxon>
        <taxon>Viridiplantae</taxon>
        <taxon>Streptophyta</taxon>
        <taxon>Embryophyta</taxon>
        <taxon>Tracheophyta</taxon>
        <taxon>Spermatophyta</taxon>
        <taxon>Magnoliopsida</taxon>
        <taxon>Liliopsida</taxon>
        <taxon>Poales</taxon>
        <taxon>Poaceae</taxon>
        <taxon>PACMAD clade</taxon>
        <taxon>Chloridoideae</taxon>
        <taxon>Eragrostideae</taxon>
        <taxon>Eragrostidinae</taxon>
        <taxon>Eragrostis</taxon>
    </lineage>
</organism>
<feature type="region of interest" description="Disordered" evidence="1">
    <location>
        <begin position="1"/>
        <end position="28"/>
    </location>
</feature>
<accession>A0A5J9TUQ5</accession>
<gene>
    <name evidence="2" type="ORF">EJB05_38598</name>
</gene>
<protein>
    <submittedName>
        <fullName evidence="2">Uncharacterized protein</fullName>
    </submittedName>
</protein>